<feature type="non-terminal residue" evidence="1">
    <location>
        <position position="1"/>
    </location>
</feature>
<dbReference type="EMBL" id="QEFC01003794">
    <property type="protein sequence ID" value="KAE9446227.1"/>
    <property type="molecule type" value="Genomic_DNA"/>
</dbReference>
<keyword evidence="2" id="KW-1185">Reference proteome</keyword>
<reference evidence="1 2" key="1">
    <citation type="journal article" date="2019" name="Genome Biol. Evol.">
        <title>The Rhododendron genome and chromosomal organization provide insight into shared whole-genome duplications across the heath family (Ericaceae).</title>
        <authorList>
            <person name="Soza V.L."/>
            <person name="Lindsley D."/>
            <person name="Waalkes A."/>
            <person name="Ramage E."/>
            <person name="Patwardhan R.P."/>
            <person name="Burton J.N."/>
            <person name="Adey A."/>
            <person name="Kumar A."/>
            <person name="Qiu R."/>
            <person name="Shendure J."/>
            <person name="Hall B."/>
        </authorList>
    </citation>
    <scope>NUCLEOTIDE SEQUENCE [LARGE SCALE GENOMIC DNA]</scope>
    <source>
        <strain evidence="1">RSF 1966-606</strain>
    </source>
</reference>
<feature type="non-terminal residue" evidence="1">
    <location>
        <position position="28"/>
    </location>
</feature>
<sequence>MDIGEKNRKGSLVAWHTKGFWRKHDNSE</sequence>
<dbReference type="AlphaFoldDB" id="A0A6A4KSY9"/>
<evidence type="ECO:0000313" key="2">
    <source>
        <dbReference type="Proteomes" id="UP000428333"/>
    </source>
</evidence>
<comment type="caution">
    <text evidence="1">The sequence shown here is derived from an EMBL/GenBank/DDBJ whole genome shotgun (WGS) entry which is preliminary data.</text>
</comment>
<accession>A0A6A4KSY9</accession>
<evidence type="ECO:0000313" key="1">
    <source>
        <dbReference type="EMBL" id="KAE9446227.1"/>
    </source>
</evidence>
<dbReference type="Proteomes" id="UP000428333">
    <property type="component" value="Linkage Group LG13"/>
</dbReference>
<protein>
    <submittedName>
        <fullName evidence="1">Uncharacterized protein</fullName>
    </submittedName>
</protein>
<organism evidence="1 2">
    <name type="scientific">Rhododendron williamsianum</name>
    <dbReference type="NCBI Taxonomy" id="262921"/>
    <lineage>
        <taxon>Eukaryota</taxon>
        <taxon>Viridiplantae</taxon>
        <taxon>Streptophyta</taxon>
        <taxon>Embryophyta</taxon>
        <taxon>Tracheophyta</taxon>
        <taxon>Spermatophyta</taxon>
        <taxon>Magnoliopsida</taxon>
        <taxon>eudicotyledons</taxon>
        <taxon>Gunneridae</taxon>
        <taxon>Pentapetalae</taxon>
        <taxon>asterids</taxon>
        <taxon>Ericales</taxon>
        <taxon>Ericaceae</taxon>
        <taxon>Ericoideae</taxon>
        <taxon>Rhodoreae</taxon>
        <taxon>Rhododendron</taxon>
    </lineage>
</organism>
<gene>
    <name evidence="1" type="ORF">C3L33_21881</name>
</gene>
<name>A0A6A4KSY9_9ERIC</name>
<proteinExistence type="predicted"/>